<name>A0ABS7T4F6_9GAMM</name>
<dbReference type="InterPro" id="IPR000326">
    <property type="entry name" value="PAP2/HPO"/>
</dbReference>
<dbReference type="PANTHER" id="PTHR14969:SF62">
    <property type="entry name" value="DECAPRENYLPHOSPHORYL-5-PHOSPHORIBOSE PHOSPHATASE RV3807C-RELATED"/>
    <property type="match status" value="1"/>
</dbReference>
<accession>A0ABS7T4F6</accession>
<dbReference type="EMBL" id="JAINZW010000002">
    <property type="protein sequence ID" value="MBZ4038745.1"/>
    <property type="molecule type" value="Genomic_DNA"/>
</dbReference>
<comment type="caution">
    <text evidence="12">The sequence shown here is derived from an EMBL/GenBank/DDBJ whole genome shotgun (WGS) entry which is preliminary data.</text>
</comment>
<evidence type="ECO:0000259" key="11">
    <source>
        <dbReference type="SMART" id="SM00014"/>
    </source>
</evidence>
<evidence type="ECO:0000256" key="5">
    <source>
        <dbReference type="ARBA" id="ARBA00022801"/>
    </source>
</evidence>
<evidence type="ECO:0000256" key="4">
    <source>
        <dbReference type="ARBA" id="ARBA00022692"/>
    </source>
</evidence>
<evidence type="ECO:0000256" key="1">
    <source>
        <dbReference type="ARBA" id="ARBA00004651"/>
    </source>
</evidence>
<organism evidence="12 13">
    <name type="scientific">Novilysobacter selenitireducens</name>
    <dbReference type="NCBI Taxonomy" id="2872639"/>
    <lineage>
        <taxon>Bacteria</taxon>
        <taxon>Pseudomonadati</taxon>
        <taxon>Pseudomonadota</taxon>
        <taxon>Gammaproteobacteria</taxon>
        <taxon>Lysobacterales</taxon>
        <taxon>Lysobacteraceae</taxon>
        <taxon>Novilysobacter</taxon>
    </lineage>
</organism>
<evidence type="ECO:0000313" key="12">
    <source>
        <dbReference type="EMBL" id="MBZ4038745.1"/>
    </source>
</evidence>
<dbReference type="Proteomes" id="UP001430954">
    <property type="component" value="Unassembled WGS sequence"/>
</dbReference>
<protein>
    <recommendedName>
        <fullName evidence="2">undecaprenyl-diphosphate phosphatase</fullName>
        <ecNumber evidence="2">3.6.1.27</ecNumber>
    </recommendedName>
    <alternativeName>
        <fullName evidence="8">Undecaprenyl pyrophosphate phosphatase</fullName>
    </alternativeName>
</protein>
<feature type="transmembrane region" description="Helical" evidence="10">
    <location>
        <begin position="224"/>
        <end position="243"/>
    </location>
</feature>
<evidence type="ECO:0000256" key="9">
    <source>
        <dbReference type="ARBA" id="ARBA00047594"/>
    </source>
</evidence>
<proteinExistence type="predicted"/>
<dbReference type="PANTHER" id="PTHR14969">
    <property type="entry name" value="SPHINGOSINE-1-PHOSPHATE PHOSPHOHYDROLASE"/>
    <property type="match status" value="1"/>
</dbReference>
<feature type="domain" description="Phosphatidic acid phosphatase type 2/haloperoxidase" evidence="11">
    <location>
        <begin position="130"/>
        <end position="239"/>
    </location>
</feature>
<dbReference type="Pfam" id="PF01569">
    <property type="entry name" value="PAP2"/>
    <property type="match status" value="1"/>
</dbReference>
<feature type="transmembrane region" description="Helical" evidence="10">
    <location>
        <begin position="197"/>
        <end position="218"/>
    </location>
</feature>
<dbReference type="CDD" id="cd03392">
    <property type="entry name" value="PAP2_like_2"/>
    <property type="match status" value="1"/>
</dbReference>
<dbReference type="SUPFAM" id="SSF48317">
    <property type="entry name" value="Acid phosphatase/Vanadium-dependent haloperoxidase"/>
    <property type="match status" value="1"/>
</dbReference>
<gene>
    <name evidence="12" type="ORF">K6753_04290</name>
</gene>
<dbReference type="RefSeq" id="WP_223674956.1">
    <property type="nucleotide sequence ID" value="NZ_JAINZW010000002.1"/>
</dbReference>
<keyword evidence="6 10" id="KW-1133">Transmembrane helix</keyword>
<feature type="transmembrane region" description="Helical" evidence="10">
    <location>
        <begin position="130"/>
        <end position="151"/>
    </location>
</feature>
<dbReference type="InterPro" id="IPR036938">
    <property type="entry name" value="PAP2/HPO_sf"/>
</dbReference>
<keyword evidence="3" id="KW-1003">Cell membrane</keyword>
<evidence type="ECO:0000256" key="8">
    <source>
        <dbReference type="ARBA" id="ARBA00032707"/>
    </source>
</evidence>
<dbReference type="EC" id="3.6.1.27" evidence="2"/>
<keyword evidence="5" id="KW-0378">Hydrolase</keyword>
<evidence type="ECO:0000256" key="6">
    <source>
        <dbReference type="ARBA" id="ARBA00022989"/>
    </source>
</evidence>
<feature type="transmembrane region" description="Helical" evidence="10">
    <location>
        <begin position="171"/>
        <end position="190"/>
    </location>
</feature>
<comment type="subcellular location">
    <subcellularLocation>
        <location evidence="1">Cell membrane</location>
        <topology evidence="1">Multi-pass membrane protein</topology>
    </subcellularLocation>
</comment>
<reference evidence="12 13" key="1">
    <citation type="submission" date="2021-09" db="EMBL/GenBank/DDBJ databases">
        <title>Lysobacter sp. 13A isolated from the river sediment.</title>
        <authorList>
            <person name="Liu H."/>
            <person name="Li S."/>
            <person name="Mao S."/>
        </authorList>
    </citation>
    <scope>NUCLEOTIDE SEQUENCE [LARGE SCALE GENOMIC DNA]</scope>
    <source>
        <strain evidence="12 13">13A</strain>
    </source>
</reference>
<evidence type="ECO:0000256" key="3">
    <source>
        <dbReference type="ARBA" id="ARBA00022475"/>
    </source>
</evidence>
<evidence type="ECO:0000313" key="13">
    <source>
        <dbReference type="Proteomes" id="UP001430954"/>
    </source>
</evidence>
<keyword evidence="7 10" id="KW-0472">Membrane</keyword>
<feature type="transmembrane region" description="Helical" evidence="10">
    <location>
        <begin position="45"/>
        <end position="64"/>
    </location>
</feature>
<dbReference type="SMART" id="SM00014">
    <property type="entry name" value="acidPPc"/>
    <property type="match status" value="1"/>
</dbReference>
<keyword evidence="4 10" id="KW-0812">Transmembrane</keyword>
<evidence type="ECO:0000256" key="10">
    <source>
        <dbReference type="SAM" id="Phobius"/>
    </source>
</evidence>
<evidence type="ECO:0000256" key="2">
    <source>
        <dbReference type="ARBA" id="ARBA00012374"/>
    </source>
</evidence>
<comment type="catalytic activity">
    <reaction evidence="9">
        <text>di-trans,octa-cis-undecaprenyl diphosphate + H2O = di-trans,octa-cis-undecaprenyl phosphate + phosphate + H(+)</text>
        <dbReference type="Rhea" id="RHEA:28094"/>
        <dbReference type="ChEBI" id="CHEBI:15377"/>
        <dbReference type="ChEBI" id="CHEBI:15378"/>
        <dbReference type="ChEBI" id="CHEBI:43474"/>
        <dbReference type="ChEBI" id="CHEBI:58405"/>
        <dbReference type="ChEBI" id="CHEBI:60392"/>
        <dbReference type="EC" id="3.6.1.27"/>
    </reaction>
</comment>
<sequence length="263" mass="29410">MSNESTPPGAPADRSSEGPVRRAFHLKLWTFLVEGRFGLNFLRRYWRRLLLVFVALLLPLWGFAELADEVADGEPFGFDEPLLRAAHALAAPDANRFFSVVTHLGYEWFVVPFDVVLVLVLAWKGRMREGLFAGLALGGSALLNMATKQLYARARPDLWTSLLPEDTYSFPSGHAMGSMTMAAVVILLAWRTRWRWPVLVVAGAFAVLVGASRVYLGVHFPSDILAGWTAAWAWTVAAFLMVFHHHRHPWERPDASADDPEDV</sequence>
<evidence type="ECO:0000256" key="7">
    <source>
        <dbReference type="ARBA" id="ARBA00023136"/>
    </source>
</evidence>
<dbReference type="Gene3D" id="1.20.144.10">
    <property type="entry name" value="Phosphatidic acid phosphatase type 2/haloperoxidase"/>
    <property type="match status" value="1"/>
</dbReference>
<keyword evidence="13" id="KW-1185">Reference proteome</keyword>
<feature type="transmembrane region" description="Helical" evidence="10">
    <location>
        <begin position="105"/>
        <end position="123"/>
    </location>
</feature>